<evidence type="ECO:0000259" key="1">
    <source>
        <dbReference type="Pfam" id="PF23455"/>
    </source>
</evidence>
<sequence>MRDIEYDPTTETAYECLNCGTVISVSTSPGRCPDCDGSLRNREMPFE</sequence>
<dbReference type="AlphaFoldDB" id="A0ABD5PCH8"/>
<dbReference type="EMBL" id="JBHSDS010000006">
    <property type="protein sequence ID" value="MFC4358409.1"/>
    <property type="molecule type" value="Genomic_DNA"/>
</dbReference>
<protein>
    <submittedName>
        <fullName evidence="2">Rubrerythrin-like domain-containing protein</fullName>
    </submittedName>
</protein>
<dbReference type="Gene3D" id="2.20.28.10">
    <property type="match status" value="1"/>
</dbReference>
<keyword evidence="3" id="KW-1185">Reference proteome</keyword>
<proteinExistence type="predicted"/>
<organism evidence="2 3">
    <name type="scientific">Halobium salinum</name>
    <dbReference type="NCBI Taxonomy" id="1364940"/>
    <lineage>
        <taxon>Archaea</taxon>
        <taxon>Methanobacteriati</taxon>
        <taxon>Methanobacteriota</taxon>
        <taxon>Stenosarchaea group</taxon>
        <taxon>Halobacteria</taxon>
        <taxon>Halobacteriales</taxon>
        <taxon>Haloferacaceae</taxon>
        <taxon>Halobium</taxon>
    </lineage>
</organism>
<dbReference type="NCBIfam" id="NF033497">
    <property type="entry name" value="rubre_like_arch"/>
    <property type="match status" value="1"/>
</dbReference>
<gene>
    <name evidence="2" type="ORF">ACFO0N_10690</name>
</gene>
<reference evidence="2 3" key="1">
    <citation type="journal article" date="2019" name="Int. J. Syst. Evol. Microbiol.">
        <title>The Global Catalogue of Microorganisms (GCM) 10K type strain sequencing project: providing services to taxonomists for standard genome sequencing and annotation.</title>
        <authorList>
            <consortium name="The Broad Institute Genomics Platform"/>
            <consortium name="The Broad Institute Genome Sequencing Center for Infectious Disease"/>
            <person name="Wu L."/>
            <person name="Ma J."/>
        </authorList>
    </citation>
    <scope>NUCLEOTIDE SEQUENCE [LARGE SCALE GENOMIC DNA]</scope>
    <source>
        <strain evidence="2 3">CGMCC 1.12553</strain>
    </source>
</reference>
<feature type="domain" description="DUF7129" evidence="1">
    <location>
        <begin position="6"/>
        <end position="45"/>
    </location>
</feature>
<accession>A0ABD5PCH8</accession>
<evidence type="ECO:0000313" key="3">
    <source>
        <dbReference type="Proteomes" id="UP001595921"/>
    </source>
</evidence>
<dbReference type="InterPro" id="IPR055553">
    <property type="entry name" value="DUF7129"/>
</dbReference>
<dbReference type="Proteomes" id="UP001595921">
    <property type="component" value="Unassembled WGS sequence"/>
</dbReference>
<comment type="caution">
    <text evidence="2">The sequence shown here is derived from an EMBL/GenBank/DDBJ whole genome shotgun (WGS) entry which is preliminary data.</text>
</comment>
<name>A0ABD5PCH8_9EURY</name>
<dbReference type="SUPFAM" id="SSF57802">
    <property type="entry name" value="Rubredoxin-like"/>
    <property type="match status" value="1"/>
</dbReference>
<dbReference type="RefSeq" id="WP_267623871.1">
    <property type="nucleotide sequence ID" value="NZ_JAODIW010000008.1"/>
</dbReference>
<evidence type="ECO:0000313" key="2">
    <source>
        <dbReference type="EMBL" id="MFC4358409.1"/>
    </source>
</evidence>
<dbReference type="Pfam" id="PF23455">
    <property type="entry name" value="DUF7129"/>
    <property type="match status" value="1"/>
</dbReference>